<protein>
    <submittedName>
        <fullName evidence="1">Uncharacterized protein</fullName>
    </submittedName>
</protein>
<dbReference type="EMBL" id="JAUUTY010000006">
    <property type="protein sequence ID" value="KAK1617849.1"/>
    <property type="molecule type" value="Genomic_DNA"/>
</dbReference>
<sequence length="216" mass="24436">MKEVDKCIVPIQEIVPLPTVTKVEVKSSEERKPGSDTKSTTVTVEEDVPLSGLNMQLKKVQDDACKAVDKVQRWSLFQTQCIIKGKACKLMIDGGSCTNGISKAMVAALGLSTWRLSEPKRLEWLNSCGMLKITHKVYELGDKRSKISLSCKITKQEVSCVPNTPNRCMMRVNVHVHWEPQEEGRCARWQVFPRKKPRLIEPEEPRSTLKVDGREM</sequence>
<proteinExistence type="predicted"/>
<dbReference type="Proteomes" id="UP001231189">
    <property type="component" value="Unassembled WGS sequence"/>
</dbReference>
<dbReference type="AlphaFoldDB" id="A0AAD8REB6"/>
<reference evidence="1" key="1">
    <citation type="submission" date="2023-07" db="EMBL/GenBank/DDBJ databases">
        <title>A chromosome-level genome assembly of Lolium multiflorum.</title>
        <authorList>
            <person name="Chen Y."/>
            <person name="Copetti D."/>
            <person name="Kolliker R."/>
            <person name="Studer B."/>
        </authorList>
    </citation>
    <scope>NUCLEOTIDE SEQUENCE</scope>
    <source>
        <strain evidence="1">02402/16</strain>
        <tissue evidence="1">Leaf</tissue>
    </source>
</reference>
<dbReference type="PANTHER" id="PTHR35046">
    <property type="entry name" value="ZINC KNUCKLE (CCHC-TYPE) FAMILY PROTEIN"/>
    <property type="match status" value="1"/>
</dbReference>
<evidence type="ECO:0000313" key="2">
    <source>
        <dbReference type="Proteomes" id="UP001231189"/>
    </source>
</evidence>
<name>A0AAD8REB6_LOLMU</name>
<dbReference type="PANTHER" id="PTHR35046:SF9">
    <property type="entry name" value="RNA-DIRECTED DNA POLYMERASE"/>
    <property type="match status" value="1"/>
</dbReference>
<accession>A0AAD8REB6</accession>
<evidence type="ECO:0000313" key="1">
    <source>
        <dbReference type="EMBL" id="KAK1617849.1"/>
    </source>
</evidence>
<organism evidence="1 2">
    <name type="scientific">Lolium multiflorum</name>
    <name type="common">Italian ryegrass</name>
    <name type="synonym">Lolium perenne subsp. multiflorum</name>
    <dbReference type="NCBI Taxonomy" id="4521"/>
    <lineage>
        <taxon>Eukaryota</taxon>
        <taxon>Viridiplantae</taxon>
        <taxon>Streptophyta</taxon>
        <taxon>Embryophyta</taxon>
        <taxon>Tracheophyta</taxon>
        <taxon>Spermatophyta</taxon>
        <taxon>Magnoliopsida</taxon>
        <taxon>Liliopsida</taxon>
        <taxon>Poales</taxon>
        <taxon>Poaceae</taxon>
        <taxon>BOP clade</taxon>
        <taxon>Pooideae</taxon>
        <taxon>Poodae</taxon>
        <taxon>Poeae</taxon>
        <taxon>Poeae Chloroplast Group 2 (Poeae type)</taxon>
        <taxon>Loliodinae</taxon>
        <taxon>Loliinae</taxon>
        <taxon>Lolium</taxon>
    </lineage>
</organism>
<keyword evidence="2" id="KW-1185">Reference proteome</keyword>
<comment type="caution">
    <text evidence="1">The sequence shown here is derived from an EMBL/GenBank/DDBJ whole genome shotgun (WGS) entry which is preliminary data.</text>
</comment>
<gene>
    <name evidence="1" type="ORF">QYE76_023366</name>
</gene>